<feature type="non-terminal residue" evidence="2">
    <location>
        <position position="117"/>
    </location>
</feature>
<dbReference type="EMBL" id="BKCJ011259651">
    <property type="protein sequence ID" value="GFD11532.1"/>
    <property type="molecule type" value="Genomic_DNA"/>
</dbReference>
<organism evidence="2">
    <name type="scientific">Tanacetum cinerariifolium</name>
    <name type="common">Dalmatian daisy</name>
    <name type="synonym">Chrysanthemum cinerariifolium</name>
    <dbReference type="NCBI Taxonomy" id="118510"/>
    <lineage>
        <taxon>Eukaryota</taxon>
        <taxon>Viridiplantae</taxon>
        <taxon>Streptophyta</taxon>
        <taxon>Embryophyta</taxon>
        <taxon>Tracheophyta</taxon>
        <taxon>Spermatophyta</taxon>
        <taxon>Magnoliopsida</taxon>
        <taxon>eudicotyledons</taxon>
        <taxon>Gunneridae</taxon>
        <taxon>Pentapetalae</taxon>
        <taxon>asterids</taxon>
        <taxon>campanulids</taxon>
        <taxon>Asterales</taxon>
        <taxon>Asteraceae</taxon>
        <taxon>Asteroideae</taxon>
        <taxon>Anthemideae</taxon>
        <taxon>Anthemidinae</taxon>
        <taxon>Tanacetum</taxon>
    </lineage>
</organism>
<proteinExistence type="predicted"/>
<evidence type="ECO:0008006" key="3">
    <source>
        <dbReference type="Google" id="ProtNLM"/>
    </source>
</evidence>
<evidence type="ECO:0000256" key="1">
    <source>
        <dbReference type="SAM" id="MobiDB-lite"/>
    </source>
</evidence>
<sequence>MALVTRQGQNPPPPNTDTPPHHMTPESVQAMIDQAFLRNFTNGDGSQSSHEDNPRHVGLLDSIYGNVKSSKPRTLDETIELTNDLMDQKLRTYAERADNKRKTDDTSRNNHGHQQQP</sequence>
<name>A0A699TLC7_TANCI</name>
<comment type="caution">
    <text evidence="2">The sequence shown here is derived from an EMBL/GenBank/DDBJ whole genome shotgun (WGS) entry which is preliminary data.</text>
</comment>
<dbReference type="AlphaFoldDB" id="A0A699TLC7"/>
<feature type="region of interest" description="Disordered" evidence="1">
    <location>
        <begin position="90"/>
        <end position="117"/>
    </location>
</feature>
<reference evidence="2" key="1">
    <citation type="journal article" date="2019" name="Sci. Rep.">
        <title>Draft genome of Tanacetum cinerariifolium, the natural source of mosquito coil.</title>
        <authorList>
            <person name="Yamashiro T."/>
            <person name="Shiraishi A."/>
            <person name="Satake H."/>
            <person name="Nakayama K."/>
        </authorList>
    </citation>
    <scope>NUCLEOTIDE SEQUENCE</scope>
</reference>
<accession>A0A699TLC7</accession>
<gene>
    <name evidence="2" type="ORF">Tci_883501</name>
</gene>
<protein>
    <recommendedName>
        <fullName evidence="3">Reverse transcriptase domain-containing protein</fullName>
    </recommendedName>
</protein>
<evidence type="ECO:0000313" key="2">
    <source>
        <dbReference type="EMBL" id="GFD11532.1"/>
    </source>
</evidence>
<feature type="region of interest" description="Disordered" evidence="1">
    <location>
        <begin position="1"/>
        <end position="26"/>
    </location>
</feature>
<feature type="compositionally biased region" description="Basic and acidic residues" evidence="1">
    <location>
        <begin position="90"/>
        <end position="108"/>
    </location>
</feature>